<organism evidence="4 5">
    <name type="scientific">Rhododendron griersonianum</name>
    <dbReference type="NCBI Taxonomy" id="479676"/>
    <lineage>
        <taxon>Eukaryota</taxon>
        <taxon>Viridiplantae</taxon>
        <taxon>Streptophyta</taxon>
        <taxon>Embryophyta</taxon>
        <taxon>Tracheophyta</taxon>
        <taxon>Spermatophyta</taxon>
        <taxon>Magnoliopsida</taxon>
        <taxon>eudicotyledons</taxon>
        <taxon>Gunneridae</taxon>
        <taxon>Pentapetalae</taxon>
        <taxon>asterids</taxon>
        <taxon>Ericales</taxon>
        <taxon>Ericaceae</taxon>
        <taxon>Ericoideae</taxon>
        <taxon>Rhodoreae</taxon>
        <taxon>Rhododendron</taxon>
    </lineage>
</organism>
<gene>
    <name evidence="4" type="ORF">RHGRI_026840</name>
</gene>
<evidence type="ECO:0000313" key="4">
    <source>
        <dbReference type="EMBL" id="KAG5532339.1"/>
    </source>
</evidence>
<dbReference type="PANTHER" id="PTHR33214">
    <property type="entry name" value="BIFUNCTIONAL INHIBITOR/LIPID-TRANSFER PROTEIN/SEED STORAGE 2S ALBUMIN SUPERFAMILY PROTEIN"/>
    <property type="match status" value="1"/>
</dbReference>
<reference evidence="4" key="1">
    <citation type="submission" date="2020-08" db="EMBL/GenBank/DDBJ databases">
        <title>Plant Genome Project.</title>
        <authorList>
            <person name="Zhang R.-G."/>
        </authorList>
    </citation>
    <scope>NUCLEOTIDE SEQUENCE</scope>
    <source>
        <strain evidence="4">WSP0</strain>
        <tissue evidence="4">Leaf</tissue>
    </source>
</reference>
<dbReference type="AlphaFoldDB" id="A0AAV6J0P9"/>
<dbReference type="PANTHER" id="PTHR33214:SF69">
    <property type="entry name" value="BIFUNCTIONAL INHIBITOR_LIPID-TRANSFER PROTEIN_SEED STORAGE 2S ALBUMIN SUPERFAMILY PROTEIN"/>
    <property type="match status" value="1"/>
</dbReference>
<dbReference type="SMART" id="SM00499">
    <property type="entry name" value="AAI"/>
    <property type="match status" value="1"/>
</dbReference>
<dbReference type="Gene3D" id="1.10.110.10">
    <property type="entry name" value="Plant lipid-transfer and hydrophobic proteins"/>
    <property type="match status" value="1"/>
</dbReference>
<keyword evidence="2" id="KW-0446">Lipid-binding</keyword>
<sequence>MSTISRDCKYLGKEETNSFGDTEFLVVVGEGAQMSMAATCNPMELSPCAIAIISAKPPTAACCSKLKDQRPCLCQYLKDPKLQKFINSPNANKVATTCGSPFPRC</sequence>
<dbReference type="InterPro" id="IPR033872">
    <property type="entry name" value="nsLTP2"/>
</dbReference>
<name>A0AAV6J0P9_9ERIC</name>
<dbReference type="SUPFAM" id="SSF47699">
    <property type="entry name" value="Bifunctional inhibitor/lipid-transfer protein/seed storage 2S albumin"/>
    <property type="match status" value="1"/>
</dbReference>
<dbReference type="InterPro" id="IPR016140">
    <property type="entry name" value="Bifunc_inhib/LTP/seed_store"/>
</dbReference>
<proteinExistence type="predicted"/>
<keyword evidence="5" id="KW-1185">Reference proteome</keyword>
<evidence type="ECO:0000313" key="5">
    <source>
        <dbReference type="Proteomes" id="UP000823749"/>
    </source>
</evidence>
<evidence type="ECO:0000256" key="2">
    <source>
        <dbReference type="ARBA" id="ARBA00023121"/>
    </source>
</evidence>
<dbReference type="EMBL" id="JACTNZ010000009">
    <property type="protein sequence ID" value="KAG5532339.1"/>
    <property type="molecule type" value="Genomic_DNA"/>
</dbReference>
<evidence type="ECO:0000256" key="1">
    <source>
        <dbReference type="ARBA" id="ARBA00022448"/>
    </source>
</evidence>
<accession>A0AAV6J0P9</accession>
<evidence type="ECO:0000259" key="3">
    <source>
        <dbReference type="SMART" id="SM00499"/>
    </source>
</evidence>
<dbReference type="Pfam" id="PF00234">
    <property type="entry name" value="Tryp_alpha_amyl"/>
    <property type="match status" value="1"/>
</dbReference>
<dbReference type="InterPro" id="IPR036312">
    <property type="entry name" value="Bifun_inhib/LTP/seed_sf"/>
</dbReference>
<dbReference type="CDD" id="cd01959">
    <property type="entry name" value="nsLTP2"/>
    <property type="match status" value="1"/>
</dbReference>
<dbReference type="GO" id="GO:0008289">
    <property type="term" value="F:lipid binding"/>
    <property type="evidence" value="ECO:0007669"/>
    <property type="project" value="UniProtKB-KW"/>
</dbReference>
<protein>
    <recommendedName>
        <fullName evidence="3">Bifunctional inhibitor/plant lipid transfer protein/seed storage helical domain-containing protein</fullName>
    </recommendedName>
</protein>
<comment type="caution">
    <text evidence="4">The sequence shown here is derived from an EMBL/GenBank/DDBJ whole genome shotgun (WGS) entry which is preliminary data.</text>
</comment>
<feature type="domain" description="Bifunctional inhibitor/plant lipid transfer protein/seed storage helical" evidence="3">
    <location>
        <begin position="40"/>
        <end position="105"/>
    </location>
</feature>
<keyword evidence="1" id="KW-0813">Transport</keyword>
<dbReference type="Proteomes" id="UP000823749">
    <property type="component" value="Chromosome 9"/>
</dbReference>
<dbReference type="GO" id="GO:0006869">
    <property type="term" value="P:lipid transport"/>
    <property type="evidence" value="ECO:0007669"/>
    <property type="project" value="InterPro"/>
</dbReference>